<name>A0A382E5C1_9ZZZZ</name>
<dbReference type="EMBL" id="UINC01042784">
    <property type="protein sequence ID" value="SVB45888.1"/>
    <property type="molecule type" value="Genomic_DNA"/>
</dbReference>
<accession>A0A382E5C1</accession>
<organism evidence="2">
    <name type="scientific">marine metagenome</name>
    <dbReference type="NCBI Taxonomy" id="408172"/>
    <lineage>
        <taxon>unclassified sequences</taxon>
        <taxon>metagenomes</taxon>
        <taxon>ecological metagenomes</taxon>
    </lineage>
</organism>
<protein>
    <submittedName>
        <fullName evidence="2">Uncharacterized protein</fullName>
    </submittedName>
</protein>
<keyword evidence="1" id="KW-0175">Coiled coil</keyword>
<reference evidence="2" key="1">
    <citation type="submission" date="2018-05" db="EMBL/GenBank/DDBJ databases">
        <authorList>
            <person name="Lanie J.A."/>
            <person name="Ng W.-L."/>
            <person name="Kazmierczak K.M."/>
            <person name="Andrzejewski T.M."/>
            <person name="Davidsen T.M."/>
            <person name="Wayne K.J."/>
            <person name="Tettelin H."/>
            <person name="Glass J.I."/>
            <person name="Rusch D."/>
            <person name="Podicherti R."/>
            <person name="Tsui H.-C.T."/>
            <person name="Winkler M.E."/>
        </authorList>
    </citation>
    <scope>NUCLEOTIDE SEQUENCE</scope>
</reference>
<proteinExistence type="predicted"/>
<dbReference type="AlphaFoldDB" id="A0A382E5C1"/>
<feature type="coiled-coil region" evidence="1">
    <location>
        <begin position="87"/>
        <end position="142"/>
    </location>
</feature>
<gene>
    <name evidence="2" type="ORF">METZ01_LOCUS198742</name>
</gene>
<evidence type="ECO:0000256" key="1">
    <source>
        <dbReference type="SAM" id="Coils"/>
    </source>
</evidence>
<sequence>MLLYNIIMLKLKPLPSNDYCDIPYYKDRFKKKKTKVIRKPVIKGACGNNSCNYCQKLVDEKNFCKLPTNNTPCKIPPRKIYSVESHSDDLKKTLNNLNNAFNNLNKKKKKIKPKQKKFKKKIKKLENEITTLQQTIENILRIYSSNNVLSQPERDIQIQKQIKKW</sequence>
<evidence type="ECO:0000313" key="2">
    <source>
        <dbReference type="EMBL" id="SVB45888.1"/>
    </source>
</evidence>
<feature type="non-terminal residue" evidence="2">
    <location>
        <position position="165"/>
    </location>
</feature>